<dbReference type="AlphaFoldDB" id="A0A4U8YQK3"/>
<dbReference type="EMBL" id="CAADHO010000006">
    <property type="protein sequence ID" value="VFQ45717.1"/>
    <property type="molecule type" value="Genomic_DNA"/>
</dbReference>
<feature type="domain" description="Protein kinase" evidence="1">
    <location>
        <begin position="28"/>
        <end position="301"/>
    </location>
</feature>
<evidence type="ECO:0000259" key="1">
    <source>
        <dbReference type="PROSITE" id="PS50011"/>
    </source>
</evidence>
<organism evidence="2 3">
    <name type="scientific">Desulfoluna butyratoxydans</name>
    <dbReference type="NCBI Taxonomy" id="231438"/>
    <lineage>
        <taxon>Bacteria</taxon>
        <taxon>Pseudomonadati</taxon>
        <taxon>Thermodesulfobacteriota</taxon>
        <taxon>Desulfobacteria</taxon>
        <taxon>Desulfobacterales</taxon>
        <taxon>Desulfolunaceae</taxon>
        <taxon>Desulfoluna</taxon>
    </lineage>
</organism>
<dbReference type="GO" id="GO:0004672">
    <property type="term" value="F:protein kinase activity"/>
    <property type="evidence" value="ECO:0007669"/>
    <property type="project" value="InterPro"/>
</dbReference>
<reference evidence="2 3" key="1">
    <citation type="submission" date="2019-03" db="EMBL/GenBank/DDBJ databases">
        <authorList>
            <person name="Nijsse B."/>
        </authorList>
    </citation>
    <scope>NUCLEOTIDE SEQUENCE [LARGE SCALE GENOMIC DNA]</scope>
    <source>
        <strain evidence="2">Desulfoluna butyratoxydans MSL71</strain>
    </source>
</reference>
<dbReference type="InterPro" id="IPR011009">
    <property type="entry name" value="Kinase-like_dom_sf"/>
</dbReference>
<dbReference type="InterPro" id="IPR000719">
    <property type="entry name" value="Prot_kinase_dom"/>
</dbReference>
<gene>
    <name evidence="2" type="ORF">MSL71_33780</name>
</gene>
<keyword evidence="2" id="KW-0418">Kinase</keyword>
<dbReference type="Proteomes" id="UP000507962">
    <property type="component" value="Unassembled WGS sequence"/>
</dbReference>
<proteinExistence type="predicted"/>
<dbReference type="SUPFAM" id="SSF56112">
    <property type="entry name" value="Protein kinase-like (PK-like)"/>
    <property type="match status" value="1"/>
</dbReference>
<dbReference type="GO" id="GO:0005524">
    <property type="term" value="F:ATP binding"/>
    <property type="evidence" value="ECO:0007669"/>
    <property type="project" value="InterPro"/>
</dbReference>
<dbReference type="PROSITE" id="PS50011">
    <property type="entry name" value="PROTEIN_KINASE_DOM"/>
    <property type="match status" value="1"/>
</dbReference>
<evidence type="ECO:0000313" key="2">
    <source>
        <dbReference type="EMBL" id="VFQ45717.1"/>
    </source>
</evidence>
<evidence type="ECO:0000313" key="3">
    <source>
        <dbReference type="Proteomes" id="UP000507962"/>
    </source>
</evidence>
<dbReference type="Gene3D" id="3.30.200.20">
    <property type="entry name" value="Phosphorylase Kinase, domain 1"/>
    <property type="match status" value="1"/>
</dbReference>
<keyword evidence="3" id="KW-1185">Reference proteome</keyword>
<sequence length="301" mass="34771">MAGRLVTDTSDFMSIDIGDRVAVGGREYRVTGNAREGRFGVEDPKMWVKWVVDEATGDRKVMKLVFFETFVTSLGGVKIRCFRDPVKEGKILSLVKDHPYFMQGVEFNDNRDNSVRIIDVVRGENFYFYIEGLHMPHKVYFEEVLPGILKGLVKAFEALRYLHVNGFRHGDVRNDHIIIDNESGNYTWIDFDYDYQATENPFGLDIFGMGNILLYAIGKGFHTLHMIKYDTRIYGDLFDSLVATDLSILDGNRVMNLRKVYPYIPKALNNILLHFSRGCEVYYENTDELIEDVTRCLYSIF</sequence>
<dbReference type="Gene3D" id="1.10.510.10">
    <property type="entry name" value="Transferase(Phosphotransferase) domain 1"/>
    <property type="match status" value="1"/>
</dbReference>
<keyword evidence="2" id="KW-0808">Transferase</keyword>
<accession>A0A4U8YQK3</accession>
<name>A0A4U8YQK3_9BACT</name>
<protein>
    <submittedName>
        <fullName evidence="2">Protein kinase domain</fullName>
    </submittedName>
</protein>